<dbReference type="EMBL" id="LT607750">
    <property type="protein sequence ID" value="SCG80293.1"/>
    <property type="molecule type" value="Genomic_DNA"/>
</dbReference>
<proteinExistence type="inferred from homology"/>
<keyword evidence="5" id="KW-0378">Hydrolase</keyword>
<evidence type="ECO:0000313" key="11">
    <source>
        <dbReference type="Proteomes" id="UP000198217"/>
    </source>
</evidence>
<dbReference type="GO" id="GO:0006508">
    <property type="term" value="P:proteolysis"/>
    <property type="evidence" value="ECO:0007669"/>
    <property type="project" value="UniProtKB-KW"/>
</dbReference>
<name>A0A1C5KBY0_9ACTN</name>
<keyword evidence="7" id="KW-0482">Metalloprotease</keyword>
<evidence type="ECO:0000256" key="5">
    <source>
        <dbReference type="ARBA" id="ARBA00022801"/>
    </source>
</evidence>
<reference evidence="10 11" key="1">
    <citation type="submission" date="2016-06" db="EMBL/GenBank/DDBJ databases">
        <authorList>
            <person name="Kjaerup R.B."/>
            <person name="Dalgaard T.S."/>
            <person name="Juul-Madsen H.R."/>
        </authorList>
    </citation>
    <scope>NUCLEOTIDE SEQUENCE [LARGE SCALE GENOMIC DNA]</scope>
    <source>
        <strain evidence="10 11">DSM 43904</strain>
    </source>
</reference>
<gene>
    <name evidence="10" type="ORF">GA0070609_6352</name>
</gene>
<dbReference type="Gene3D" id="3.40.390.10">
    <property type="entry name" value="Collagenase (Catalytic Domain)"/>
    <property type="match status" value="1"/>
</dbReference>
<dbReference type="InterPro" id="IPR024079">
    <property type="entry name" value="MetalloPept_cat_dom_sf"/>
</dbReference>
<organism evidence="10 11">
    <name type="scientific">Micromonospora echinaurantiaca</name>
    <dbReference type="NCBI Taxonomy" id="47857"/>
    <lineage>
        <taxon>Bacteria</taxon>
        <taxon>Bacillati</taxon>
        <taxon>Actinomycetota</taxon>
        <taxon>Actinomycetes</taxon>
        <taxon>Micromonosporales</taxon>
        <taxon>Micromonosporaceae</taxon>
        <taxon>Micromonospora</taxon>
    </lineage>
</organism>
<evidence type="ECO:0000256" key="3">
    <source>
        <dbReference type="ARBA" id="ARBA00022723"/>
    </source>
</evidence>
<comment type="similarity">
    <text evidence="1">Belongs to the peptidase M43B family.</text>
</comment>
<evidence type="ECO:0000256" key="8">
    <source>
        <dbReference type="ARBA" id="ARBA00023157"/>
    </source>
</evidence>
<dbReference type="AlphaFoldDB" id="A0A1C5KBY0"/>
<dbReference type="GO" id="GO:0046872">
    <property type="term" value="F:metal ion binding"/>
    <property type="evidence" value="ECO:0007669"/>
    <property type="project" value="UniProtKB-KW"/>
</dbReference>
<dbReference type="GO" id="GO:0008237">
    <property type="term" value="F:metallopeptidase activity"/>
    <property type="evidence" value="ECO:0007669"/>
    <property type="project" value="UniProtKB-KW"/>
</dbReference>
<dbReference type="InterPro" id="IPR008754">
    <property type="entry name" value="Peptidase_M43"/>
</dbReference>
<dbReference type="PANTHER" id="PTHR47466:SF1">
    <property type="entry name" value="METALLOPROTEASE MEP1 (AFU_ORTHOLOGUE AFUA_1G07730)-RELATED"/>
    <property type="match status" value="1"/>
</dbReference>
<evidence type="ECO:0000313" key="10">
    <source>
        <dbReference type="EMBL" id="SCG80293.1"/>
    </source>
</evidence>
<feature type="domain" description="Peptidase M43 pregnancy-associated plasma-A" evidence="9">
    <location>
        <begin position="259"/>
        <end position="341"/>
    </location>
</feature>
<evidence type="ECO:0000259" key="9">
    <source>
        <dbReference type="Pfam" id="PF05572"/>
    </source>
</evidence>
<protein>
    <submittedName>
        <fullName evidence="10">Pregnancy-associated plasma protein-A</fullName>
    </submittedName>
</protein>
<keyword evidence="8" id="KW-1015">Disulfide bond</keyword>
<dbReference type="CDD" id="cd04275">
    <property type="entry name" value="ZnMc_pappalysin_like"/>
    <property type="match status" value="1"/>
</dbReference>
<evidence type="ECO:0000256" key="6">
    <source>
        <dbReference type="ARBA" id="ARBA00022833"/>
    </source>
</evidence>
<keyword evidence="11" id="KW-1185">Reference proteome</keyword>
<dbReference type="SUPFAM" id="SSF55486">
    <property type="entry name" value="Metalloproteases ('zincins'), catalytic domain"/>
    <property type="match status" value="1"/>
</dbReference>
<keyword evidence="4" id="KW-0732">Signal</keyword>
<accession>A0A1C5KBY0</accession>
<dbReference type="Proteomes" id="UP000198217">
    <property type="component" value="Chromosome I"/>
</dbReference>
<dbReference type="PANTHER" id="PTHR47466">
    <property type="match status" value="1"/>
</dbReference>
<keyword evidence="2" id="KW-0645">Protease</keyword>
<dbReference type="Pfam" id="PF05572">
    <property type="entry name" value="Peptidase_M43"/>
    <property type="match status" value="1"/>
</dbReference>
<sequence length="352" mass="37619">MVLYRDDDVIDVVMAYPASMSMSHRLHPLKGAPMHRRPIFRLAVLTATTATLLASGGAYGAVSAAPVTVSPGVAECEPDAHGHSAARVAEGATAQEPELYSKNEANAYGVIKDAPRLANGSVTVPTVFHMISDHPLTAAETARWNTLIADQMEVLNDSFSGSTAADASDTPFRFDLVDTTWTVNSDWYTVVPGKNERDMKKALYTGDARTLNVYAANIGGGLLGWAYFPKGYNNGRDYIDGVVILDESMPGGTAGKYALGDTLTHEVGHWLMLEHTFAHGCSASGDFVADTPREAAPQFNCPVGADSCTAPGLDPIHNFMDYTQDSCMNMFTPGQADRMSDAWVAFRAGGGK</sequence>
<keyword evidence="3" id="KW-0479">Metal-binding</keyword>
<evidence type="ECO:0000256" key="2">
    <source>
        <dbReference type="ARBA" id="ARBA00022670"/>
    </source>
</evidence>
<evidence type="ECO:0000256" key="4">
    <source>
        <dbReference type="ARBA" id="ARBA00022729"/>
    </source>
</evidence>
<evidence type="ECO:0000256" key="1">
    <source>
        <dbReference type="ARBA" id="ARBA00008721"/>
    </source>
</evidence>
<evidence type="ECO:0000256" key="7">
    <source>
        <dbReference type="ARBA" id="ARBA00023049"/>
    </source>
</evidence>
<keyword evidence="6" id="KW-0862">Zinc</keyword>